<dbReference type="PROSITE" id="PS50850">
    <property type="entry name" value="MFS"/>
    <property type="match status" value="1"/>
</dbReference>
<feature type="domain" description="Major facilitator superfamily (MFS) profile" evidence="5">
    <location>
        <begin position="40"/>
        <end position="428"/>
    </location>
</feature>
<dbReference type="EMBL" id="FNDS01000001">
    <property type="protein sequence ID" value="SDH48053.1"/>
    <property type="molecule type" value="Genomic_DNA"/>
</dbReference>
<evidence type="ECO:0000313" key="7">
    <source>
        <dbReference type="Proteomes" id="UP000199636"/>
    </source>
</evidence>
<feature type="transmembrane region" description="Helical" evidence="4">
    <location>
        <begin position="164"/>
        <end position="184"/>
    </location>
</feature>
<evidence type="ECO:0000256" key="1">
    <source>
        <dbReference type="ARBA" id="ARBA00022692"/>
    </source>
</evidence>
<evidence type="ECO:0000259" key="5">
    <source>
        <dbReference type="PROSITE" id="PS50850"/>
    </source>
</evidence>
<dbReference type="STRING" id="428992.SAMN05216272_101733"/>
<proteinExistence type="predicted"/>
<feature type="transmembrane region" description="Helical" evidence="4">
    <location>
        <begin position="336"/>
        <end position="354"/>
    </location>
</feature>
<evidence type="ECO:0000256" key="4">
    <source>
        <dbReference type="SAM" id="Phobius"/>
    </source>
</evidence>
<keyword evidence="7" id="KW-1185">Reference proteome</keyword>
<feature type="transmembrane region" description="Helical" evidence="4">
    <location>
        <begin position="403"/>
        <end position="423"/>
    </location>
</feature>
<evidence type="ECO:0000256" key="2">
    <source>
        <dbReference type="ARBA" id="ARBA00022989"/>
    </source>
</evidence>
<feature type="transmembrane region" description="Helical" evidence="4">
    <location>
        <begin position="37"/>
        <end position="59"/>
    </location>
</feature>
<dbReference type="GO" id="GO:0022857">
    <property type="term" value="F:transmembrane transporter activity"/>
    <property type="evidence" value="ECO:0007669"/>
    <property type="project" value="InterPro"/>
</dbReference>
<accession>A0A1G8CRZ8</accession>
<dbReference type="Gene3D" id="1.20.1250.20">
    <property type="entry name" value="MFS general substrate transporter like domains"/>
    <property type="match status" value="1"/>
</dbReference>
<feature type="transmembrane region" description="Helical" evidence="4">
    <location>
        <begin position="374"/>
        <end position="397"/>
    </location>
</feature>
<dbReference type="Proteomes" id="UP000199636">
    <property type="component" value="Unassembled WGS sequence"/>
</dbReference>
<evidence type="ECO:0000313" key="6">
    <source>
        <dbReference type="EMBL" id="SDH48053.1"/>
    </source>
</evidence>
<dbReference type="InterPro" id="IPR036259">
    <property type="entry name" value="MFS_trans_sf"/>
</dbReference>
<keyword evidence="3 4" id="KW-0472">Membrane</keyword>
<dbReference type="RefSeq" id="WP_090260929.1">
    <property type="nucleotide sequence ID" value="NZ_FNDS01000001.1"/>
</dbReference>
<feature type="transmembrane region" description="Helical" evidence="4">
    <location>
        <begin position="130"/>
        <end position="152"/>
    </location>
</feature>
<dbReference type="SUPFAM" id="SSF103473">
    <property type="entry name" value="MFS general substrate transporter"/>
    <property type="match status" value="1"/>
</dbReference>
<dbReference type="InterPro" id="IPR020846">
    <property type="entry name" value="MFS_dom"/>
</dbReference>
<keyword evidence="1 4" id="KW-0812">Transmembrane</keyword>
<dbReference type="AlphaFoldDB" id="A0A1G8CRZ8"/>
<protein>
    <submittedName>
        <fullName evidence="6">Predicted arabinose efflux permease, MFS family</fullName>
    </submittedName>
</protein>
<feature type="transmembrane region" description="Helical" evidence="4">
    <location>
        <begin position="247"/>
        <end position="273"/>
    </location>
</feature>
<dbReference type="OrthoDB" id="9793415at2"/>
<organism evidence="6 7">
    <name type="scientific">Pseudomonas panipatensis</name>
    <dbReference type="NCBI Taxonomy" id="428992"/>
    <lineage>
        <taxon>Bacteria</taxon>
        <taxon>Pseudomonadati</taxon>
        <taxon>Pseudomonadota</taxon>
        <taxon>Gammaproteobacteria</taxon>
        <taxon>Pseudomonadales</taxon>
        <taxon>Pseudomonadaceae</taxon>
        <taxon>Pseudomonas</taxon>
    </lineage>
</organism>
<dbReference type="PANTHER" id="PTHR11360:SF290">
    <property type="entry name" value="MONOCARBOXYLATE MFS PERMEASE"/>
    <property type="match status" value="1"/>
</dbReference>
<feature type="transmembrane region" description="Helical" evidence="4">
    <location>
        <begin position="196"/>
        <end position="216"/>
    </location>
</feature>
<name>A0A1G8CRZ8_9PSED</name>
<feature type="transmembrane region" description="Helical" evidence="4">
    <location>
        <begin position="285"/>
        <end position="305"/>
    </location>
</feature>
<dbReference type="InterPro" id="IPR050327">
    <property type="entry name" value="Proton-linked_MCT"/>
</dbReference>
<dbReference type="Pfam" id="PF07690">
    <property type="entry name" value="MFS_1"/>
    <property type="match status" value="1"/>
</dbReference>
<feature type="transmembrane region" description="Helical" evidence="4">
    <location>
        <begin position="312"/>
        <end position="330"/>
    </location>
</feature>
<dbReference type="PANTHER" id="PTHR11360">
    <property type="entry name" value="MONOCARBOXYLATE TRANSPORTER"/>
    <property type="match status" value="1"/>
</dbReference>
<feature type="transmembrane region" description="Helical" evidence="4">
    <location>
        <begin position="79"/>
        <end position="98"/>
    </location>
</feature>
<gene>
    <name evidence="6" type="ORF">SAMN05216272_101733</name>
</gene>
<dbReference type="InterPro" id="IPR011701">
    <property type="entry name" value="MFS"/>
</dbReference>
<sequence>MAHVRDTLAERDIETATAVFPGPETQSSTTPNQRQGWGLVLGLAVVLCIGFGTTLNSISVFTVPITLAFQCSNEEAARVATAFLITMTLAMPLAGWLLDHISPRPVMTAGALLAALGYLLASWSQDISQLTLAIALSGVGVGASTYVPAITLATRWIVPDRQGLAYGILLSGAAIGAIIFPMLLTQVIVSIGWRSAMQAVAGMLLLICVPLLLWLARMPEATAGKPHAAPGSHLDPSIGEALRMPRYWLWIAMQMLLTLSSIGIFIALVPYLVSAGYSAQQAAAFFAGTGAAAFVGNFVFGVLSYRWSAKAILLIGNAIGTGGILCLLAAGHPAFGIGALALFVLTWGCTFNLVNQLSPVLLVESMGQRNFGALLGIGNLIAGLVSALSPEAIGYLVDATHTYRLALLLCAALTIAALLPIALQQRPRA</sequence>
<keyword evidence="2 4" id="KW-1133">Transmembrane helix</keyword>
<feature type="transmembrane region" description="Helical" evidence="4">
    <location>
        <begin position="105"/>
        <end position="124"/>
    </location>
</feature>
<evidence type="ECO:0000256" key="3">
    <source>
        <dbReference type="ARBA" id="ARBA00023136"/>
    </source>
</evidence>
<reference evidence="7" key="1">
    <citation type="submission" date="2016-10" db="EMBL/GenBank/DDBJ databases">
        <authorList>
            <person name="Varghese N."/>
            <person name="Submissions S."/>
        </authorList>
    </citation>
    <scope>NUCLEOTIDE SEQUENCE [LARGE SCALE GENOMIC DNA]</scope>
    <source>
        <strain evidence="7">CCM 7469</strain>
    </source>
</reference>